<reference evidence="2" key="1">
    <citation type="journal article" date="2015" name="Nature">
        <title>Complex archaea that bridge the gap between prokaryotes and eukaryotes.</title>
        <authorList>
            <person name="Spang A."/>
            <person name="Saw J.H."/>
            <person name="Jorgensen S.L."/>
            <person name="Zaremba-Niedzwiedzka K."/>
            <person name="Martijn J."/>
            <person name="Lind A.E."/>
            <person name="van Eijk R."/>
            <person name="Schleper C."/>
            <person name="Guy L."/>
            <person name="Ettema T.J."/>
        </authorList>
    </citation>
    <scope>NUCLEOTIDE SEQUENCE</scope>
</reference>
<dbReference type="InterPro" id="IPR003959">
    <property type="entry name" value="ATPase_AAA_core"/>
</dbReference>
<proteinExistence type="predicted"/>
<name>A0A0F9HKJ9_9ZZZZ</name>
<dbReference type="SMART" id="SM00382">
    <property type="entry name" value="AAA"/>
    <property type="match status" value="1"/>
</dbReference>
<dbReference type="GO" id="GO:0016887">
    <property type="term" value="F:ATP hydrolysis activity"/>
    <property type="evidence" value="ECO:0007669"/>
    <property type="project" value="InterPro"/>
</dbReference>
<evidence type="ECO:0000313" key="2">
    <source>
        <dbReference type="EMBL" id="KKM03722.1"/>
    </source>
</evidence>
<dbReference type="InterPro" id="IPR027417">
    <property type="entry name" value="P-loop_NTPase"/>
</dbReference>
<gene>
    <name evidence="2" type="ORF">LCGC14_1771580</name>
</gene>
<dbReference type="PANTHER" id="PTHR42759:SF1">
    <property type="entry name" value="MAGNESIUM-CHELATASE SUBUNIT CHLD"/>
    <property type="match status" value="1"/>
</dbReference>
<comment type="caution">
    <text evidence="2">The sequence shown here is derived from an EMBL/GenBank/DDBJ whole genome shotgun (WGS) entry which is preliminary data.</text>
</comment>
<dbReference type="CDD" id="cd00009">
    <property type="entry name" value="AAA"/>
    <property type="match status" value="1"/>
</dbReference>
<sequence>MDTTFNKFSGDVKTDRVKYLADPQLRNIVNVSIALARPLLVKGEPGTGKTMLAHAISETMNKRLIVWNVKSTSEAIDGCYMYDTVQRLNDSRFGSEDRDVNNIHDYISHGPLGEAFISDEQVVLLIDEIDKADIEFPNDLLQELDVMEFYVKETKEFVKTKTRPIVIITSNNEKELPDAFLRRCVFHWIEFPNKEFMADICKLHYPNLKQNLLDQCLKHFYALRAVTKLRKMPSTSELLDWIGVLLKSGITMEELSKKIPFMGVLIKKEKDFEIVLDKIKFPT</sequence>
<feature type="domain" description="AAA+ ATPase" evidence="1">
    <location>
        <begin position="35"/>
        <end position="195"/>
    </location>
</feature>
<evidence type="ECO:0000259" key="1">
    <source>
        <dbReference type="SMART" id="SM00382"/>
    </source>
</evidence>
<dbReference type="InterPro" id="IPR050764">
    <property type="entry name" value="CbbQ/NirQ/NorQ/GpvN"/>
</dbReference>
<dbReference type="SUPFAM" id="SSF52540">
    <property type="entry name" value="P-loop containing nucleoside triphosphate hydrolases"/>
    <property type="match status" value="1"/>
</dbReference>
<dbReference type="GO" id="GO:0005524">
    <property type="term" value="F:ATP binding"/>
    <property type="evidence" value="ECO:0007669"/>
    <property type="project" value="InterPro"/>
</dbReference>
<dbReference type="AlphaFoldDB" id="A0A0F9HKJ9"/>
<dbReference type="EMBL" id="LAZR01016619">
    <property type="protein sequence ID" value="KKM03722.1"/>
    <property type="molecule type" value="Genomic_DNA"/>
</dbReference>
<dbReference type="Gene3D" id="3.40.50.300">
    <property type="entry name" value="P-loop containing nucleotide triphosphate hydrolases"/>
    <property type="match status" value="1"/>
</dbReference>
<dbReference type="PANTHER" id="PTHR42759">
    <property type="entry name" value="MOXR FAMILY PROTEIN"/>
    <property type="match status" value="1"/>
</dbReference>
<dbReference type="Pfam" id="PF00004">
    <property type="entry name" value="AAA"/>
    <property type="match status" value="1"/>
</dbReference>
<organism evidence="2">
    <name type="scientific">marine sediment metagenome</name>
    <dbReference type="NCBI Taxonomy" id="412755"/>
    <lineage>
        <taxon>unclassified sequences</taxon>
        <taxon>metagenomes</taxon>
        <taxon>ecological metagenomes</taxon>
    </lineage>
</organism>
<dbReference type="InterPro" id="IPR003593">
    <property type="entry name" value="AAA+_ATPase"/>
</dbReference>
<accession>A0A0F9HKJ9</accession>
<protein>
    <recommendedName>
        <fullName evidence="1">AAA+ ATPase domain-containing protein</fullName>
    </recommendedName>
</protein>